<feature type="compositionally biased region" description="Basic and acidic residues" evidence="1">
    <location>
        <begin position="48"/>
        <end position="58"/>
    </location>
</feature>
<dbReference type="EMBL" id="BJZO01000010">
    <property type="protein sequence ID" value="GEO80479.1"/>
    <property type="molecule type" value="Genomic_DNA"/>
</dbReference>
<protein>
    <submittedName>
        <fullName evidence="2">Uncharacterized protein</fullName>
    </submittedName>
</protein>
<gene>
    <name evidence="2" type="ORF">ROR02_06100</name>
</gene>
<comment type="caution">
    <text evidence="2">The sequence shown here is derived from an EMBL/GenBank/DDBJ whole genome shotgun (WGS) entry which is preliminary data.</text>
</comment>
<reference evidence="2 3" key="1">
    <citation type="submission" date="2019-07" db="EMBL/GenBank/DDBJ databases">
        <title>Whole genome shotgun sequence of Rhodospirillum oryzae NBRC 107573.</title>
        <authorList>
            <person name="Hosoyama A."/>
            <person name="Uohara A."/>
            <person name="Ohji S."/>
            <person name="Ichikawa N."/>
        </authorList>
    </citation>
    <scope>NUCLEOTIDE SEQUENCE [LARGE SCALE GENOMIC DNA]</scope>
    <source>
        <strain evidence="2 3">NBRC 107573</strain>
    </source>
</reference>
<feature type="compositionally biased region" description="Basic and acidic residues" evidence="1">
    <location>
        <begin position="96"/>
        <end position="106"/>
    </location>
</feature>
<organism evidence="2 3">
    <name type="scientific">Pararhodospirillum oryzae</name>
    <dbReference type="NCBI Taxonomy" id="478448"/>
    <lineage>
        <taxon>Bacteria</taxon>
        <taxon>Pseudomonadati</taxon>
        <taxon>Pseudomonadota</taxon>
        <taxon>Alphaproteobacteria</taxon>
        <taxon>Rhodospirillales</taxon>
        <taxon>Rhodospirillaceae</taxon>
        <taxon>Pararhodospirillum</taxon>
    </lineage>
</organism>
<keyword evidence="3" id="KW-1185">Reference proteome</keyword>
<dbReference type="AlphaFoldDB" id="A0A512H4T3"/>
<accession>A0A512H4T3</accession>
<evidence type="ECO:0000256" key="1">
    <source>
        <dbReference type="SAM" id="MobiDB-lite"/>
    </source>
</evidence>
<dbReference type="Proteomes" id="UP000321567">
    <property type="component" value="Unassembled WGS sequence"/>
</dbReference>
<evidence type="ECO:0000313" key="3">
    <source>
        <dbReference type="Proteomes" id="UP000321567"/>
    </source>
</evidence>
<evidence type="ECO:0000313" key="2">
    <source>
        <dbReference type="EMBL" id="GEO80479.1"/>
    </source>
</evidence>
<feature type="region of interest" description="Disordered" evidence="1">
    <location>
        <begin position="1"/>
        <end position="106"/>
    </location>
</feature>
<name>A0A512H4T3_9PROT</name>
<sequence length="106" mass="11621">MSPMPGLAIARPPCDLLPLNQGPREQRRRDSSRLVGGKGPDGAFPRAMSREDRDKGRLATDATRAENPPQASCAARLVVPSPVRPAPSDRFFSVTRIHENRRTPNP</sequence>
<proteinExistence type="predicted"/>